<evidence type="ECO:0000313" key="2">
    <source>
        <dbReference type="Proteomes" id="UP000298663"/>
    </source>
</evidence>
<reference evidence="1 2" key="1">
    <citation type="journal article" date="2015" name="Genome Biol.">
        <title>Comparative genomics of Steinernema reveals deeply conserved gene regulatory networks.</title>
        <authorList>
            <person name="Dillman A.R."/>
            <person name="Macchietto M."/>
            <person name="Porter C.F."/>
            <person name="Rogers A."/>
            <person name="Williams B."/>
            <person name="Antoshechkin I."/>
            <person name="Lee M.M."/>
            <person name="Goodwin Z."/>
            <person name="Lu X."/>
            <person name="Lewis E.E."/>
            <person name="Goodrich-Blair H."/>
            <person name="Stock S.P."/>
            <person name="Adams B.J."/>
            <person name="Sternberg P.W."/>
            <person name="Mortazavi A."/>
        </authorList>
    </citation>
    <scope>NUCLEOTIDE SEQUENCE [LARGE SCALE GENOMIC DNA]</scope>
    <source>
        <strain evidence="1 2">ALL</strain>
    </source>
</reference>
<dbReference type="EMBL" id="AZBU02000003">
    <property type="protein sequence ID" value="TKR89581.1"/>
    <property type="molecule type" value="Genomic_DNA"/>
</dbReference>
<dbReference type="AlphaFoldDB" id="A0A4U5P1H9"/>
<organism evidence="1 2">
    <name type="scientific">Steinernema carpocapsae</name>
    <name type="common">Entomopathogenic nematode</name>
    <dbReference type="NCBI Taxonomy" id="34508"/>
    <lineage>
        <taxon>Eukaryota</taxon>
        <taxon>Metazoa</taxon>
        <taxon>Ecdysozoa</taxon>
        <taxon>Nematoda</taxon>
        <taxon>Chromadorea</taxon>
        <taxon>Rhabditida</taxon>
        <taxon>Tylenchina</taxon>
        <taxon>Panagrolaimomorpha</taxon>
        <taxon>Strongyloidoidea</taxon>
        <taxon>Steinernematidae</taxon>
        <taxon>Steinernema</taxon>
    </lineage>
</organism>
<protein>
    <submittedName>
        <fullName evidence="1">Uncharacterized protein</fullName>
    </submittedName>
</protein>
<keyword evidence="2" id="KW-1185">Reference proteome</keyword>
<sequence length="89" mass="9406">MNFARFSFDSRLNPDGIPTGSLAALKFRMSRSESLQTHRHPLIPDLPNKNLGGVAHGVAKGCSNSNLALSLSSSLSLSPSLSPTSLKEA</sequence>
<name>A0A4U5P1H9_STECR</name>
<proteinExistence type="predicted"/>
<comment type="caution">
    <text evidence="1">The sequence shown here is derived from an EMBL/GenBank/DDBJ whole genome shotgun (WGS) entry which is preliminary data.</text>
</comment>
<evidence type="ECO:0000313" key="1">
    <source>
        <dbReference type="EMBL" id="TKR89581.1"/>
    </source>
</evidence>
<dbReference type="Proteomes" id="UP000298663">
    <property type="component" value="Unassembled WGS sequence"/>
</dbReference>
<reference evidence="1 2" key="2">
    <citation type="journal article" date="2019" name="G3 (Bethesda)">
        <title>Hybrid Assembly of the Genome of the Entomopathogenic Nematode Steinernema carpocapsae Identifies the X-Chromosome.</title>
        <authorList>
            <person name="Serra L."/>
            <person name="Macchietto M."/>
            <person name="Macias-Munoz A."/>
            <person name="McGill C.J."/>
            <person name="Rodriguez I.M."/>
            <person name="Rodriguez B."/>
            <person name="Murad R."/>
            <person name="Mortazavi A."/>
        </authorList>
    </citation>
    <scope>NUCLEOTIDE SEQUENCE [LARGE SCALE GENOMIC DNA]</scope>
    <source>
        <strain evidence="1 2">ALL</strain>
    </source>
</reference>
<accession>A0A4U5P1H9</accession>
<gene>
    <name evidence="1" type="ORF">L596_013661</name>
</gene>